<feature type="domain" description="Zn(2)-C6 fungal-type" evidence="6">
    <location>
        <begin position="126"/>
        <end position="180"/>
    </location>
</feature>
<keyword evidence="8" id="KW-1185">Reference proteome</keyword>
<keyword evidence="4" id="KW-0539">Nucleus</keyword>
<dbReference type="Proteomes" id="UP000042958">
    <property type="component" value="Unassembled WGS sequence"/>
</dbReference>
<feature type="region of interest" description="Disordered" evidence="5">
    <location>
        <begin position="95"/>
        <end position="132"/>
    </location>
</feature>
<dbReference type="STRING" id="104259.A0A0F7VIW1"/>
<proteinExistence type="predicted"/>
<evidence type="ECO:0000256" key="2">
    <source>
        <dbReference type="ARBA" id="ARBA00023125"/>
    </source>
</evidence>
<dbReference type="GO" id="GO:0008270">
    <property type="term" value="F:zinc ion binding"/>
    <property type="evidence" value="ECO:0007669"/>
    <property type="project" value="InterPro"/>
</dbReference>
<reference evidence="8" key="1">
    <citation type="journal article" date="2015" name="Genome Announc.">
        <title>Draft genome sequence of the fungus Penicillium brasilianum MG11.</title>
        <authorList>
            <person name="Horn F."/>
            <person name="Linde J."/>
            <person name="Mattern D.J."/>
            <person name="Walther G."/>
            <person name="Guthke R."/>
            <person name="Brakhage A.A."/>
            <person name="Valiante V."/>
        </authorList>
    </citation>
    <scope>NUCLEOTIDE SEQUENCE [LARGE SCALE GENOMIC DNA]</scope>
    <source>
        <strain evidence="8">MG11</strain>
    </source>
</reference>
<dbReference type="OrthoDB" id="2123952at2759"/>
<dbReference type="CDD" id="cd00067">
    <property type="entry name" value="GAL4"/>
    <property type="match status" value="1"/>
</dbReference>
<evidence type="ECO:0000256" key="3">
    <source>
        <dbReference type="ARBA" id="ARBA00023163"/>
    </source>
</evidence>
<dbReference type="EMBL" id="CDHK01000003">
    <property type="protein sequence ID" value="CEO59547.1"/>
    <property type="molecule type" value="Genomic_DNA"/>
</dbReference>
<dbReference type="GO" id="GO:0003677">
    <property type="term" value="F:DNA binding"/>
    <property type="evidence" value="ECO:0007669"/>
    <property type="project" value="UniProtKB-KW"/>
</dbReference>
<keyword evidence="3" id="KW-0804">Transcription</keyword>
<evidence type="ECO:0000256" key="1">
    <source>
        <dbReference type="ARBA" id="ARBA00023015"/>
    </source>
</evidence>
<accession>A0A0F7VIW1</accession>
<gene>
    <name evidence="7" type="ORF">PMG11_04221</name>
</gene>
<evidence type="ECO:0000313" key="7">
    <source>
        <dbReference type="EMBL" id="CEO59547.1"/>
    </source>
</evidence>
<dbReference type="AlphaFoldDB" id="A0A0F7VIW1"/>
<evidence type="ECO:0000256" key="4">
    <source>
        <dbReference type="ARBA" id="ARBA00023242"/>
    </source>
</evidence>
<dbReference type="Gene3D" id="4.10.240.10">
    <property type="entry name" value="Zn(2)-C6 fungal-type DNA-binding domain"/>
    <property type="match status" value="1"/>
</dbReference>
<dbReference type="SUPFAM" id="SSF57701">
    <property type="entry name" value="Zn2/Cys6 DNA-binding domain"/>
    <property type="match status" value="1"/>
</dbReference>
<evidence type="ECO:0000313" key="8">
    <source>
        <dbReference type="Proteomes" id="UP000042958"/>
    </source>
</evidence>
<protein>
    <recommendedName>
        <fullName evidence="6">Zn(2)-C6 fungal-type domain-containing protein</fullName>
    </recommendedName>
</protein>
<dbReference type="SMART" id="SM00066">
    <property type="entry name" value="GAL4"/>
    <property type="match status" value="1"/>
</dbReference>
<dbReference type="GO" id="GO:0000981">
    <property type="term" value="F:DNA-binding transcription factor activity, RNA polymerase II-specific"/>
    <property type="evidence" value="ECO:0007669"/>
    <property type="project" value="InterPro"/>
</dbReference>
<keyword evidence="2" id="KW-0238">DNA-binding</keyword>
<dbReference type="InterPro" id="IPR001138">
    <property type="entry name" value="Zn2Cys6_DnaBD"/>
</dbReference>
<keyword evidence="1" id="KW-0805">Transcription regulation</keyword>
<sequence>MAFANLFSYPSDYDVLNVGNDDWSDLQGAPTRQSHIAFTYPFGPTGYSEAFALPFASDRGAYSGPVPDKAEPMQLNSEALDSLDFFRLSQGPDMVRSPYSQKAKKKPPPASRSPTPASKRGPQRFRKQNRSCDPCRSAKRACDLPPNTTLSNNPPLSPCSMCKLRGKVCTIAWRSTKQASYNTKKDASDSFVKSHFTGYGPNTIEHANDGLSPTTSPTTLPSHDYALVCRTMASQTCFQKLRVYIHTFDNPISNLLSDKCMPPCYILGITALTPLKRNTQIAARFNQAESSIMNSWESKPPPPLPTSPESRLFLTASILDLLFQRPYSRDIALIETYKWVAIATGSQFVVNKSGADKKEKSHEQARDIAYATWCKAKHMVFENIAASKSFRLGLSLLLFGTILPPTGTDRSSDFREEAAYALHEGIRRLRTLCAEARAFLQSVGIRSHILTPLGGLYTPTKRQCLFQKLSPEAYGNVIELIAAFEWLVEISQSVAIALSPLGSFPVEPSFHKFNSEGPQVKEVFSDVKSMDDGIIARVRAMAQPVTELWTQGAAEQLVHEAVLKLGSFVVIMWKALARLTLAAQNWGTGYVKDAEIHHHFNKMLLHIDLWRTTFGTIDCDSAKSLQLSPTDVRLSVIFCATDGDLAVLLFYELCCHLQKRLGNQPRGQGGFRETLKLTKSHRDSQRLASAIQLSYLASANRGVLSSGFQEQCGIKAPLEDIRAHPHPTMVVQAYHLASKGLAQEIQNSVSAVKVKGISDISTALECCLQELQGLQSSLIMDPAIGGYNESATLT</sequence>
<dbReference type="InterPro" id="IPR036864">
    <property type="entry name" value="Zn2-C6_fun-type_DNA-bd_sf"/>
</dbReference>
<evidence type="ECO:0000256" key="5">
    <source>
        <dbReference type="SAM" id="MobiDB-lite"/>
    </source>
</evidence>
<evidence type="ECO:0000259" key="6">
    <source>
        <dbReference type="SMART" id="SM00066"/>
    </source>
</evidence>
<organism evidence="7 8">
    <name type="scientific">Penicillium brasilianum</name>
    <dbReference type="NCBI Taxonomy" id="104259"/>
    <lineage>
        <taxon>Eukaryota</taxon>
        <taxon>Fungi</taxon>
        <taxon>Dikarya</taxon>
        <taxon>Ascomycota</taxon>
        <taxon>Pezizomycotina</taxon>
        <taxon>Eurotiomycetes</taxon>
        <taxon>Eurotiomycetidae</taxon>
        <taxon>Eurotiales</taxon>
        <taxon>Aspergillaceae</taxon>
        <taxon>Penicillium</taxon>
    </lineage>
</organism>
<name>A0A0F7VIW1_PENBI</name>